<gene>
    <name evidence="10" type="ORF">ENW73_05260</name>
</gene>
<sequence length="426" mass="46296">MIGTSSNQLITAIIFLFVYLILIATHRFRVITVWVGVLLFTLLGILTPIRIFTHINWNILGVLWGTSVVAELFIHSRIPAYLAERLIDLSHSLVWAILLLSLFSGILSAFVENVSTTLIMAPIAFEVAKKLKTSPVTFILGICLSANLQGSATLVGDPPSMILAANTGMTFNDFFFFQGRPSLFFAVEIGALASLVILYFILRNKNRPISPVEPEKIISIFPGILLILLICALIIASFLRKGFGNFGGLVCIGFGLIAIIFSAISKKIKTYSVLKDADWGTLALLAGIFCLVGALKDTGIVNLLANWVGRFTSGSLLKTYLVLVGFSVIISAFVDNIPYFAAVAGIIGPLAQNFGYPLYLLLFGTLLGTTVGGNITPIGASANIVGVSLLRRRGYKINFWDFAKIGLPFTLAAVSASCLFIWFFWH</sequence>
<protein>
    <submittedName>
        <fullName evidence="10">TRAP transporter large permease subunit</fullName>
    </submittedName>
</protein>
<comment type="similarity">
    <text evidence="2">Belongs to the CitM (TC 2.A.11) transporter family.</text>
</comment>
<feature type="transmembrane region" description="Helical" evidence="8">
    <location>
        <begin position="55"/>
        <end position="74"/>
    </location>
</feature>
<comment type="caution">
    <text evidence="10">The sequence shown here is derived from an EMBL/GenBank/DDBJ whole genome shotgun (WGS) entry which is preliminary data.</text>
</comment>
<accession>A0A7C6EAR7</accession>
<keyword evidence="3" id="KW-0813">Transport</keyword>
<dbReference type="PRINTS" id="PR00758">
    <property type="entry name" value="ARSENICPUMP"/>
</dbReference>
<evidence type="ECO:0000256" key="1">
    <source>
        <dbReference type="ARBA" id="ARBA00004651"/>
    </source>
</evidence>
<dbReference type="InterPro" id="IPR051475">
    <property type="entry name" value="Diverse_Ion_Transporter"/>
</dbReference>
<evidence type="ECO:0000256" key="2">
    <source>
        <dbReference type="ARBA" id="ARBA00009843"/>
    </source>
</evidence>
<feature type="transmembrane region" description="Helical" evidence="8">
    <location>
        <begin position="245"/>
        <end position="265"/>
    </location>
</feature>
<organism evidence="10">
    <name type="scientific">candidate division WOR-3 bacterium</name>
    <dbReference type="NCBI Taxonomy" id="2052148"/>
    <lineage>
        <taxon>Bacteria</taxon>
        <taxon>Bacteria division WOR-3</taxon>
    </lineage>
</organism>
<feature type="transmembrane region" description="Helical" evidence="8">
    <location>
        <begin position="315"/>
        <end position="334"/>
    </location>
</feature>
<evidence type="ECO:0000256" key="8">
    <source>
        <dbReference type="SAM" id="Phobius"/>
    </source>
</evidence>
<dbReference type="GO" id="GO:0005886">
    <property type="term" value="C:plasma membrane"/>
    <property type="evidence" value="ECO:0007669"/>
    <property type="project" value="UniProtKB-SubCell"/>
</dbReference>
<feature type="domain" description="Citrate transporter-like" evidence="9">
    <location>
        <begin position="20"/>
        <end position="359"/>
    </location>
</feature>
<dbReference type="PANTHER" id="PTHR43568:SF1">
    <property type="entry name" value="P PROTEIN"/>
    <property type="match status" value="1"/>
</dbReference>
<evidence type="ECO:0000313" key="10">
    <source>
        <dbReference type="EMBL" id="HHS52257.1"/>
    </source>
</evidence>
<evidence type="ECO:0000256" key="3">
    <source>
        <dbReference type="ARBA" id="ARBA00022448"/>
    </source>
</evidence>
<dbReference type="InterPro" id="IPR004680">
    <property type="entry name" value="Cit_transptr-like_dom"/>
</dbReference>
<dbReference type="AlphaFoldDB" id="A0A7C6EAR7"/>
<dbReference type="EMBL" id="DTLI01000136">
    <property type="protein sequence ID" value="HHS52257.1"/>
    <property type="molecule type" value="Genomic_DNA"/>
</dbReference>
<comment type="subcellular location">
    <subcellularLocation>
        <location evidence="1">Cell membrane</location>
        <topology evidence="1">Multi-pass membrane protein</topology>
    </subcellularLocation>
</comment>
<evidence type="ECO:0000256" key="4">
    <source>
        <dbReference type="ARBA" id="ARBA00022475"/>
    </source>
</evidence>
<dbReference type="PANTHER" id="PTHR43568">
    <property type="entry name" value="P PROTEIN"/>
    <property type="match status" value="1"/>
</dbReference>
<evidence type="ECO:0000259" key="9">
    <source>
        <dbReference type="Pfam" id="PF03600"/>
    </source>
</evidence>
<keyword evidence="7 8" id="KW-0472">Membrane</keyword>
<proteinExistence type="inferred from homology"/>
<dbReference type="InterPro" id="IPR000802">
    <property type="entry name" value="Arsenical_pump_ArsB"/>
</dbReference>
<feature type="transmembrane region" description="Helical" evidence="8">
    <location>
        <begin position="402"/>
        <end position="425"/>
    </location>
</feature>
<dbReference type="Pfam" id="PF03600">
    <property type="entry name" value="CitMHS"/>
    <property type="match status" value="1"/>
</dbReference>
<evidence type="ECO:0000256" key="6">
    <source>
        <dbReference type="ARBA" id="ARBA00022989"/>
    </source>
</evidence>
<feature type="transmembrane region" description="Helical" evidence="8">
    <location>
        <begin position="31"/>
        <end position="49"/>
    </location>
</feature>
<evidence type="ECO:0000256" key="7">
    <source>
        <dbReference type="ARBA" id="ARBA00023136"/>
    </source>
</evidence>
<evidence type="ECO:0000256" key="5">
    <source>
        <dbReference type="ARBA" id="ARBA00022692"/>
    </source>
</evidence>
<keyword evidence="4" id="KW-1003">Cell membrane</keyword>
<reference evidence="10" key="1">
    <citation type="journal article" date="2020" name="mSystems">
        <title>Genome- and Community-Level Interaction Insights into Carbon Utilization and Element Cycling Functions of Hydrothermarchaeota in Hydrothermal Sediment.</title>
        <authorList>
            <person name="Zhou Z."/>
            <person name="Liu Y."/>
            <person name="Xu W."/>
            <person name="Pan J."/>
            <person name="Luo Z.H."/>
            <person name="Li M."/>
        </authorList>
    </citation>
    <scope>NUCLEOTIDE SEQUENCE [LARGE SCALE GENOMIC DNA]</scope>
    <source>
        <strain evidence="10">SpSt-876</strain>
    </source>
</reference>
<name>A0A7C6EAR7_UNCW3</name>
<keyword evidence="5 8" id="KW-0812">Transmembrane</keyword>
<keyword evidence="6 8" id="KW-1133">Transmembrane helix</keyword>
<feature type="transmembrane region" description="Helical" evidence="8">
    <location>
        <begin position="277"/>
        <end position="295"/>
    </location>
</feature>
<feature type="transmembrane region" description="Helical" evidence="8">
    <location>
        <begin position="6"/>
        <end position="24"/>
    </location>
</feature>
<feature type="transmembrane region" description="Helical" evidence="8">
    <location>
        <begin position="183"/>
        <end position="202"/>
    </location>
</feature>
<feature type="transmembrane region" description="Helical" evidence="8">
    <location>
        <begin position="217"/>
        <end position="239"/>
    </location>
</feature>
<dbReference type="GO" id="GO:0015105">
    <property type="term" value="F:arsenite transmembrane transporter activity"/>
    <property type="evidence" value="ECO:0007669"/>
    <property type="project" value="InterPro"/>
</dbReference>
<feature type="transmembrane region" description="Helical" evidence="8">
    <location>
        <begin position="86"/>
        <end position="111"/>
    </location>
</feature>